<dbReference type="Gene3D" id="2.40.100.10">
    <property type="entry name" value="Cyclophilin-like"/>
    <property type="match status" value="1"/>
</dbReference>
<evidence type="ECO:0000259" key="4">
    <source>
        <dbReference type="PROSITE" id="PS50072"/>
    </source>
</evidence>
<name>A0A3B1AWD0_9ZZZZ</name>
<dbReference type="InterPro" id="IPR029000">
    <property type="entry name" value="Cyclophilin-like_dom_sf"/>
</dbReference>
<dbReference type="PRINTS" id="PR00153">
    <property type="entry name" value="CSAPPISMRASE"/>
</dbReference>
<proteinExistence type="predicted"/>
<gene>
    <name evidence="5" type="ORF">MNBD_GAMMA26-1703</name>
</gene>
<dbReference type="Pfam" id="PF00160">
    <property type="entry name" value="Pro_isomerase"/>
    <property type="match status" value="1"/>
</dbReference>
<dbReference type="InterPro" id="IPR044665">
    <property type="entry name" value="E_coli_cyclophilin_A-like"/>
</dbReference>
<feature type="domain" description="PPIase cyclophilin-type" evidence="4">
    <location>
        <begin position="33"/>
        <end position="187"/>
    </location>
</feature>
<evidence type="ECO:0000256" key="1">
    <source>
        <dbReference type="ARBA" id="ARBA00013194"/>
    </source>
</evidence>
<dbReference type="EC" id="5.2.1.8" evidence="1"/>
<dbReference type="CDD" id="cd01920">
    <property type="entry name" value="cyclophilin_EcCYP_like"/>
    <property type="match status" value="1"/>
</dbReference>
<keyword evidence="2" id="KW-0697">Rotamase</keyword>
<dbReference type="EMBL" id="UOFX01000034">
    <property type="protein sequence ID" value="VAX08052.1"/>
    <property type="molecule type" value="Genomic_DNA"/>
</dbReference>
<evidence type="ECO:0000256" key="2">
    <source>
        <dbReference type="ARBA" id="ARBA00023110"/>
    </source>
</evidence>
<keyword evidence="3 5" id="KW-0413">Isomerase</keyword>
<accession>A0A3B1AWD0</accession>
<sequence>MKDLLTRLLIISLLTLGWFSSVQAESTRVLIKTSMGNIELELDGAKAPESVKNFLAYVDSGFYNGTIFHRVMAEFMVQGGGFTTDFKRKKTNAPVKNEAKNGLKNNRGTVAMARTRPPHSATAQFFINHVNNHTLNYPANDGWGYAVFGKVTKGMDVVDKIAAVPTGTQNGMRNVPNTAVIINSISRL</sequence>
<reference evidence="5" key="1">
    <citation type="submission" date="2018-06" db="EMBL/GenBank/DDBJ databases">
        <authorList>
            <person name="Zhirakovskaya E."/>
        </authorList>
    </citation>
    <scope>NUCLEOTIDE SEQUENCE</scope>
</reference>
<evidence type="ECO:0000256" key="3">
    <source>
        <dbReference type="ARBA" id="ARBA00023235"/>
    </source>
</evidence>
<organism evidence="5">
    <name type="scientific">hydrothermal vent metagenome</name>
    <dbReference type="NCBI Taxonomy" id="652676"/>
    <lineage>
        <taxon>unclassified sequences</taxon>
        <taxon>metagenomes</taxon>
        <taxon>ecological metagenomes</taxon>
    </lineage>
</organism>
<dbReference type="InterPro" id="IPR020892">
    <property type="entry name" value="Cyclophilin-type_PPIase_CS"/>
</dbReference>
<dbReference type="GO" id="GO:0003755">
    <property type="term" value="F:peptidyl-prolyl cis-trans isomerase activity"/>
    <property type="evidence" value="ECO:0007669"/>
    <property type="project" value="UniProtKB-KW"/>
</dbReference>
<dbReference type="GO" id="GO:0006457">
    <property type="term" value="P:protein folding"/>
    <property type="evidence" value="ECO:0007669"/>
    <property type="project" value="InterPro"/>
</dbReference>
<dbReference type="PROSITE" id="PS50072">
    <property type="entry name" value="CSA_PPIASE_2"/>
    <property type="match status" value="1"/>
</dbReference>
<dbReference type="SUPFAM" id="SSF50891">
    <property type="entry name" value="Cyclophilin-like"/>
    <property type="match status" value="1"/>
</dbReference>
<dbReference type="PANTHER" id="PTHR43246">
    <property type="entry name" value="PEPTIDYL-PROLYL CIS-TRANS ISOMERASE CYP38, CHLOROPLASTIC"/>
    <property type="match status" value="1"/>
</dbReference>
<evidence type="ECO:0000313" key="5">
    <source>
        <dbReference type="EMBL" id="VAX08052.1"/>
    </source>
</evidence>
<dbReference type="AlphaFoldDB" id="A0A3B1AWD0"/>
<dbReference type="InterPro" id="IPR002130">
    <property type="entry name" value="Cyclophilin-type_PPIase_dom"/>
</dbReference>
<protein>
    <recommendedName>
        <fullName evidence="1">peptidylprolyl isomerase</fullName>
        <ecNumber evidence="1">5.2.1.8</ecNumber>
    </recommendedName>
</protein>
<dbReference type="PROSITE" id="PS00170">
    <property type="entry name" value="CSA_PPIASE_1"/>
    <property type="match status" value="1"/>
</dbReference>